<feature type="compositionally biased region" description="Basic and acidic residues" evidence="1">
    <location>
        <begin position="864"/>
        <end position="886"/>
    </location>
</feature>
<feature type="compositionally biased region" description="Basic and acidic residues" evidence="1">
    <location>
        <begin position="1046"/>
        <end position="1062"/>
    </location>
</feature>
<dbReference type="GO" id="GO:0008157">
    <property type="term" value="F:protein phosphatase 1 binding"/>
    <property type="evidence" value="ECO:0007669"/>
    <property type="project" value="TreeGrafter"/>
</dbReference>
<dbReference type="Gene3D" id="2.60.40.2440">
    <property type="entry name" value="Carbohydrate binding type-21 domain"/>
    <property type="match status" value="1"/>
</dbReference>
<evidence type="ECO:0000313" key="5">
    <source>
        <dbReference type="RefSeq" id="XP_053538108.1"/>
    </source>
</evidence>
<keyword evidence="2" id="KW-0472">Membrane</keyword>
<feature type="region of interest" description="Disordered" evidence="1">
    <location>
        <begin position="1042"/>
        <end position="1062"/>
    </location>
</feature>
<dbReference type="OMA" id="EGSKMTH"/>
<sequence length="1360" mass="153351">MEPVVRELQELNIGSSNLLGLPEPCPWDSDDDLLGIGGIKPKSSPTPRRRSSLSCSDDDSQPPPSSSRRVSFADTFGFSLVSVKQFDAWSKCDPVDTLEVDLKDVKECFLKLLFTLPLTLEELLYRVQEQKVDLESLELLPGTTTLKGIVRVMNLCFDKLVYIRTSLDCWSSHFDLLAEYVPQSSQGLTDCFAFKLTLVPPFGEEGARVDFCIRYETPFGTFWANNSGQNYVLFCHEKAKEQDENEKFKKSCLKPTRHSSMTSTTSNAEEIQEIILNCGIAAGAEPTGVKEEKTQEEHMKLKQEENSIKCSRKSRRKAARMAKLQQYFAQRDEKDLQQTENGTDEVDVPVPAIDEAPLNLSTPQTNVTSLLAEPRKTEGQKFIAVSMDVDRNQVPATQSHTQERDNISVIHPELITSKSQTRQPPLDSVNSHNSVVDSQLLESSQDKETVTSQSVSLKYQTSEKSIGKSVEKAWVCFEKCAMEKMGSTPDTYGNVGKTNHVDNTILENSQGTQLFGHHYTFETIVAPLYHQVFEKMENDRRGLRNRISKADESAEKQDDGSLRIVTYPSVETRSNPEISAKHVNNDDYHGACNETFPEYLHNTKSATENALSVPNVKTKLVAEIASQGSALPDITDNLLYANISESKTAQPVILIEKQHSSWKEPTIDQTEQTPERIILQSGHSDETEYSLDNKPPYSGYSLNILQQELICIDSAILPTWSEVNITHAKPSPTIISENPQSEDRSDTQISFETQTSDDINKMQEKEAQRSEQTINTYIKCLEESYTPMPHSTLFHSDISSNVTPKIIQSEASSLFQDLTQATIKSQIPATILFTQSLEATRGTVPQLQTTDDTNLIQTTANMCQHRDSSHRVGSEPESNPSDRTDGVDSWEEMENDTKTIQTEILHMSLEETAIDRLSPNLIDVIQINENKDSDSDELLVKEMAMSNIRDDSIDASQEEEVKENDQVKIPDKNEERQLTGMAENQSEEVKEIWEVKKQVEKKAEEQHEDKQVDQIEKEEQESDEKVELGNGKFKDESYYIEDDEEDVKKDGVGKDAEPRRNGVEWEDGKDLEVEIEAQEKVSGVTSMATPQSILNIDSLIREGHLHVGQEQQNIGLEQMSDEPVSEMHSIGEEVEIFCGTDSSQQALAQNNDRVEKVENNSEFVDRDEDVCRQIDKEHVAVDAIGEVDAVLEKQERDCLNENMDDSASTESVTDDEMELYLLSLKNTQQSGLKDGISMGKRHSISRTLTIPSPMPSISEFMDDDQPNALLDDLTNEEIIEPERTTLPPLDEEEEVTEPNLLWWREFFSSDNMPKLIVYTLLFVVFLITAYICDFIACFGLYLLALHWLYFQVQGEPLKGT</sequence>
<dbReference type="InterPro" id="IPR038175">
    <property type="entry name" value="CBM21_dom_sf"/>
</dbReference>
<feature type="region of interest" description="Disordered" evidence="1">
    <location>
        <begin position="864"/>
        <end position="889"/>
    </location>
</feature>
<dbReference type="InterPro" id="IPR050782">
    <property type="entry name" value="PP1_regulatory_subunit_3"/>
</dbReference>
<name>A0A9F7RKB5_ICTPU</name>
<dbReference type="PROSITE" id="PS51159">
    <property type="entry name" value="CBM21"/>
    <property type="match status" value="1"/>
</dbReference>
<dbReference type="CDD" id="cd22255">
    <property type="entry name" value="PBD_PPP1R3A"/>
    <property type="match status" value="1"/>
</dbReference>
<dbReference type="Proteomes" id="UP000221080">
    <property type="component" value="Chromosome 8"/>
</dbReference>
<dbReference type="PANTHER" id="PTHR12307">
    <property type="entry name" value="PROTEIN PHOSPHATASE 1 REGULATORY SUBUNIT"/>
    <property type="match status" value="1"/>
</dbReference>
<keyword evidence="4" id="KW-1185">Reference proteome</keyword>
<gene>
    <name evidence="5" type="primary">ppp1r3ab</name>
</gene>
<proteinExistence type="predicted"/>
<reference evidence="5" key="2">
    <citation type="submission" date="2025-08" db="UniProtKB">
        <authorList>
            <consortium name="RefSeq"/>
        </authorList>
    </citation>
    <scope>IDENTIFICATION</scope>
    <source>
        <tissue evidence="5">Blood</tissue>
    </source>
</reference>
<evidence type="ECO:0000256" key="2">
    <source>
        <dbReference type="SAM" id="Phobius"/>
    </source>
</evidence>
<feature type="region of interest" description="Disordered" evidence="1">
    <location>
        <begin position="414"/>
        <end position="454"/>
    </location>
</feature>
<dbReference type="OrthoDB" id="1881at2759"/>
<feature type="transmembrane region" description="Helical" evidence="2">
    <location>
        <begin position="1315"/>
        <end position="1343"/>
    </location>
</feature>
<dbReference type="GO" id="GO:0000164">
    <property type="term" value="C:protein phosphatase type 1 complex"/>
    <property type="evidence" value="ECO:0007669"/>
    <property type="project" value="TreeGrafter"/>
</dbReference>
<keyword evidence="2" id="KW-0812">Transmembrane</keyword>
<dbReference type="KEGG" id="ipu:128628641"/>
<evidence type="ECO:0000256" key="1">
    <source>
        <dbReference type="SAM" id="MobiDB-lite"/>
    </source>
</evidence>
<feature type="region of interest" description="Disordered" evidence="1">
    <location>
        <begin position="36"/>
        <end position="68"/>
    </location>
</feature>
<dbReference type="PANTHER" id="PTHR12307:SF2">
    <property type="entry name" value="PROTEIN PHOSPHATASE 1 REGULATORY SUBUNIT 3A"/>
    <property type="match status" value="1"/>
</dbReference>
<feature type="region of interest" description="Disordered" evidence="1">
    <location>
        <begin position="1003"/>
        <end position="1030"/>
    </location>
</feature>
<dbReference type="GO" id="GO:0005979">
    <property type="term" value="P:regulation of glycogen biosynthetic process"/>
    <property type="evidence" value="ECO:0007669"/>
    <property type="project" value="TreeGrafter"/>
</dbReference>
<feature type="compositionally biased region" description="Low complexity" evidence="1">
    <location>
        <begin position="427"/>
        <end position="438"/>
    </location>
</feature>
<evidence type="ECO:0000259" key="3">
    <source>
        <dbReference type="PROSITE" id="PS51159"/>
    </source>
</evidence>
<dbReference type="RefSeq" id="XP_053538108.1">
    <property type="nucleotide sequence ID" value="XM_053682133.1"/>
</dbReference>
<evidence type="ECO:0000313" key="4">
    <source>
        <dbReference type="Proteomes" id="UP000221080"/>
    </source>
</evidence>
<dbReference type="Pfam" id="PF03370">
    <property type="entry name" value="CBM_21"/>
    <property type="match status" value="1"/>
</dbReference>
<organism evidence="4 5">
    <name type="scientific">Ictalurus punctatus</name>
    <name type="common">Channel catfish</name>
    <name type="synonym">Silurus punctatus</name>
    <dbReference type="NCBI Taxonomy" id="7998"/>
    <lineage>
        <taxon>Eukaryota</taxon>
        <taxon>Metazoa</taxon>
        <taxon>Chordata</taxon>
        <taxon>Craniata</taxon>
        <taxon>Vertebrata</taxon>
        <taxon>Euteleostomi</taxon>
        <taxon>Actinopterygii</taxon>
        <taxon>Neopterygii</taxon>
        <taxon>Teleostei</taxon>
        <taxon>Ostariophysi</taxon>
        <taxon>Siluriformes</taxon>
        <taxon>Ictaluridae</taxon>
        <taxon>Ictalurus</taxon>
    </lineage>
</organism>
<dbReference type="GO" id="GO:2001069">
    <property type="term" value="F:glycogen binding"/>
    <property type="evidence" value="ECO:0007669"/>
    <property type="project" value="TreeGrafter"/>
</dbReference>
<dbReference type="InterPro" id="IPR005036">
    <property type="entry name" value="CBM21_dom"/>
</dbReference>
<protein>
    <submittedName>
        <fullName evidence="5">Uncharacterized protein ppp1r3ab isoform X1</fullName>
    </submittedName>
</protein>
<dbReference type="CTD" id="100001260"/>
<dbReference type="GeneID" id="128628641"/>
<accession>A0A9F7RKB5</accession>
<keyword evidence="2" id="KW-1133">Transmembrane helix</keyword>
<reference evidence="4" key="1">
    <citation type="journal article" date="2016" name="Nat. Commun.">
        <title>The channel catfish genome sequence provides insights into the evolution of scale formation in teleosts.</title>
        <authorList>
            <person name="Liu Z."/>
            <person name="Liu S."/>
            <person name="Yao J."/>
            <person name="Bao L."/>
            <person name="Zhang J."/>
            <person name="Li Y."/>
            <person name="Jiang C."/>
            <person name="Sun L."/>
            <person name="Wang R."/>
            <person name="Zhang Y."/>
            <person name="Zhou T."/>
            <person name="Zeng Q."/>
            <person name="Fu Q."/>
            <person name="Gao S."/>
            <person name="Li N."/>
            <person name="Koren S."/>
            <person name="Jiang Y."/>
            <person name="Zimin A."/>
            <person name="Xu P."/>
            <person name="Phillippy A.M."/>
            <person name="Geng X."/>
            <person name="Song L."/>
            <person name="Sun F."/>
            <person name="Li C."/>
            <person name="Wang X."/>
            <person name="Chen A."/>
            <person name="Jin Y."/>
            <person name="Yuan Z."/>
            <person name="Yang Y."/>
            <person name="Tan S."/>
            <person name="Peatman E."/>
            <person name="Lu J."/>
            <person name="Qin Z."/>
            <person name="Dunham R."/>
            <person name="Li Z."/>
            <person name="Sonstegard T."/>
            <person name="Feng J."/>
            <person name="Danzmann R.G."/>
            <person name="Schroeder S."/>
            <person name="Scheffler B."/>
            <person name="Duke M.V."/>
            <person name="Ballard L."/>
            <person name="Kucuktas H."/>
            <person name="Kaltenboeck L."/>
            <person name="Liu H."/>
            <person name="Armbruster J."/>
            <person name="Xie Y."/>
            <person name="Kirby M.L."/>
            <person name="Tian Y."/>
            <person name="Flanagan M.E."/>
            <person name="Mu W."/>
            <person name="Waldbieser G.C."/>
        </authorList>
    </citation>
    <scope>NUCLEOTIDE SEQUENCE [LARGE SCALE GENOMIC DNA]</scope>
    <source>
        <strain evidence="4">SDA103</strain>
    </source>
</reference>
<feature type="domain" description="CBM21" evidence="3">
    <location>
        <begin position="126"/>
        <end position="234"/>
    </location>
</feature>